<sequence>MIEKTIKYNDLRGNEVEDTFYFNLTKAEAMEIAFDDFEGLKFSEVLKSIQETEDARIVLSVFKTVLRQAVGIKQETPRGEILVKPDWLKVWFTATDAYSELLEEMLTDPDYAAKFICGILPKELQKEFNPTNLQDLSKEELLARFKELSEKKANE</sequence>
<reference evidence="1" key="1">
    <citation type="journal article" date="2021" name="Proc. Natl. Acad. Sci. U.S.A.">
        <title>A Catalog of Tens of Thousands of Viruses from Human Metagenomes Reveals Hidden Associations with Chronic Diseases.</title>
        <authorList>
            <person name="Tisza M.J."/>
            <person name="Buck C.B."/>
        </authorList>
    </citation>
    <scope>NUCLEOTIDE SEQUENCE</scope>
    <source>
        <strain evidence="1">Ctj7g1</strain>
    </source>
</reference>
<name>A0A8S5R2E7_9CAUD</name>
<proteinExistence type="predicted"/>
<dbReference type="EMBL" id="BK015796">
    <property type="protein sequence ID" value="DAE25322.1"/>
    <property type="molecule type" value="Genomic_DNA"/>
</dbReference>
<evidence type="ECO:0000313" key="1">
    <source>
        <dbReference type="EMBL" id="DAE25322.1"/>
    </source>
</evidence>
<dbReference type="InterPro" id="IPR057005">
    <property type="entry name" value="Phage_TAC_17"/>
</dbReference>
<protein>
    <submittedName>
        <fullName evidence="1">Uncharacterized protein</fullName>
    </submittedName>
</protein>
<dbReference type="Pfam" id="PF23803">
    <property type="entry name" value="Phage_TAC_17"/>
    <property type="match status" value="1"/>
</dbReference>
<accession>A0A8S5R2E7</accession>
<organism evidence="1">
    <name type="scientific">Siphoviridae sp. ctj7g1</name>
    <dbReference type="NCBI Taxonomy" id="2826438"/>
    <lineage>
        <taxon>Viruses</taxon>
        <taxon>Duplodnaviria</taxon>
        <taxon>Heunggongvirae</taxon>
        <taxon>Uroviricota</taxon>
        <taxon>Caudoviricetes</taxon>
    </lineage>
</organism>